<dbReference type="Pfam" id="PF00043">
    <property type="entry name" value="GST_C"/>
    <property type="match status" value="1"/>
</dbReference>
<dbReference type="InterPro" id="IPR010987">
    <property type="entry name" value="Glutathione-S-Trfase_C-like"/>
</dbReference>
<dbReference type="PANTHER" id="PTHR43900">
    <property type="entry name" value="GLUTATHIONE S-TRANSFERASE RHO"/>
    <property type="match status" value="1"/>
</dbReference>
<evidence type="ECO:0000313" key="6">
    <source>
        <dbReference type="EMBL" id="PCK80766.1"/>
    </source>
</evidence>
<proteinExistence type="inferred from homology"/>
<dbReference type="GO" id="GO:0005737">
    <property type="term" value="C:cytoplasm"/>
    <property type="evidence" value="ECO:0007669"/>
    <property type="project" value="TreeGrafter"/>
</dbReference>
<reference evidence="6 7" key="1">
    <citation type="submission" date="2017-09" db="EMBL/GenBank/DDBJ databases">
        <title>Comparative genomics of rhizobia isolated from Phaseolus vulgaris in China.</title>
        <authorList>
            <person name="Tong W."/>
        </authorList>
    </citation>
    <scope>NUCLEOTIDE SEQUENCE [LARGE SCALE GENOMIC DNA]</scope>
    <source>
        <strain evidence="6 7">L101</strain>
    </source>
</reference>
<sequence>MNTTSPGMSVKLYGTAGSPNVRGAMLGLAEKGVEYEFVSLMPPAWKTPEHLARNPFGKVPVLEHDGFEVFETQAILRYLDQTFPGPALQPTNAREGARMNQIIGIIDCYLGPSWGGIGFERVVAPTFLGQPTNMERVNAAVPMARSCAEALEPLIAAPYLTGETFSLADIRLMPHFDRLRITPEGDAILDGKNKLVQWFAHVSGRPSAKQVLR</sequence>
<dbReference type="InterPro" id="IPR040079">
    <property type="entry name" value="Glutathione_S-Trfase"/>
</dbReference>
<evidence type="ECO:0000259" key="4">
    <source>
        <dbReference type="PROSITE" id="PS50404"/>
    </source>
</evidence>
<dbReference type="EMBL" id="NXDM01000010">
    <property type="protein sequence ID" value="PCK80766.1"/>
    <property type="molecule type" value="Genomic_DNA"/>
</dbReference>
<evidence type="ECO:0000256" key="3">
    <source>
        <dbReference type="RuleBase" id="RU003494"/>
    </source>
</evidence>
<dbReference type="RefSeq" id="WP_086156579.1">
    <property type="nucleotide sequence ID" value="NZ_CP104155.1"/>
</dbReference>
<dbReference type="Pfam" id="PF02798">
    <property type="entry name" value="GST_N"/>
    <property type="match status" value="1"/>
</dbReference>
<dbReference type="SUPFAM" id="SSF52833">
    <property type="entry name" value="Thioredoxin-like"/>
    <property type="match status" value="1"/>
</dbReference>
<comment type="similarity">
    <text evidence="3">Belongs to the GST superfamily.</text>
</comment>
<feature type="domain" description="GST N-terminal" evidence="4">
    <location>
        <begin position="8"/>
        <end position="87"/>
    </location>
</feature>
<dbReference type="CDD" id="cd00299">
    <property type="entry name" value="GST_C_family"/>
    <property type="match status" value="1"/>
</dbReference>
<evidence type="ECO:0000259" key="5">
    <source>
        <dbReference type="PROSITE" id="PS50405"/>
    </source>
</evidence>
<comment type="caution">
    <text evidence="6">The sequence shown here is derived from an EMBL/GenBank/DDBJ whole genome shotgun (WGS) entry which is preliminary data.</text>
</comment>
<dbReference type="Proteomes" id="UP000218807">
    <property type="component" value="Unassembled WGS sequence"/>
</dbReference>
<feature type="domain" description="GST C-terminal" evidence="5">
    <location>
        <begin position="92"/>
        <end position="213"/>
    </location>
</feature>
<dbReference type="SUPFAM" id="SSF47616">
    <property type="entry name" value="GST C-terminal domain-like"/>
    <property type="match status" value="1"/>
</dbReference>
<keyword evidence="2 6" id="KW-0808">Transferase</keyword>
<accession>A0A2A5KUL2</accession>
<dbReference type="InterPro" id="IPR036282">
    <property type="entry name" value="Glutathione-S-Trfase_C_sf"/>
</dbReference>
<name>A0A2A5KUL2_9HYPH</name>
<dbReference type="PROSITE" id="PS50404">
    <property type="entry name" value="GST_NTER"/>
    <property type="match status" value="1"/>
</dbReference>
<evidence type="ECO:0000256" key="2">
    <source>
        <dbReference type="ARBA" id="ARBA00022679"/>
    </source>
</evidence>
<dbReference type="Gene3D" id="3.40.30.10">
    <property type="entry name" value="Glutaredoxin"/>
    <property type="match status" value="1"/>
</dbReference>
<dbReference type="InterPro" id="IPR004045">
    <property type="entry name" value="Glutathione_S-Trfase_N"/>
</dbReference>
<dbReference type="PROSITE" id="PS50405">
    <property type="entry name" value="GST_CTER"/>
    <property type="match status" value="1"/>
</dbReference>
<dbReference type="GO" id="GO:0004364">
    <property type="term" value="F:glutathione transferase activity"/>
    <property type="evidence" value="ECO:0007669"/>
    <property type="project" value="UniProtKB-EC"/>
</dbReference>
<dbReference type="SFLD" id="SFLDG00358">
    <property type="entry name" value="Main_(cytGST)"/>
    <property type="match status" value="1"/>
</dbReference>
<dbReference type="InterPro" id="IPR004046">
    <property type="entry name" value="GST_C"/>
</dbReference>
<keyword evidence="7" id="KW-1185">Reference proteome</keyword>
<dbReference type="PANTHER" id="PTHR43900:SF3">
    <property type="entry name" value="GLUTATHIONE S-TRANSFERASE RHO"/>
    <property type="match status" value="1"/>
</dbReference>
<dbReference type="GO" id="GO:0043295">
    <property type="term" value="F:glutathione binding"/>
    <property type="evidence" value="ECO:0007669"/>
    <property type="project" value="TreeGrafter"/>
</dbReference>
<dbReference type="SFLD" id="SFLDS00019">
    <property type="entry name" value="Glutathione_Transferase_(cytos"/>
    <property type="match status" value="1"/>
</dbReference>
<gene>
    <name evidence="6" type="ORF">CPT34_11320</name>
</gene>
<organism evidence="6 7">
    <name type="scientific">Rhizobium sophoriradicis</name>
    <dbReference type="NCBI Taxonomy" id="1535245"/>
    <lineage>
        <taxon>Bacteria</taxon>
        <taxon>Pseudomonadati</taxon>
        <taxon>Pseudomonadota</taxon>
        <taxon>Alphaproteobacteria</taxon>
        <taxon>Hyphomicrobiales</taxon>
        <taxon>Rhizobiaceae</taxon>
        <taxon>Rhizobium/Agrobacterium group</taxon>
        <taxon>Rhizobium</taxon>
    </lineage>
</organism>
<dbReference type="AlphaFoldDB" id="A0A2A5KUL2"/>
<evidence type="ECO:0000256" key="1">
    <source>
        <dbReference type="ARBA" id="ARBA00012452"/>
    </source>
</evidence>
<dbReference type="EC" id="2.5.1.18" evidence="1"/>
<dbReference type="Gene3D" id="1.20.1050.10">
    <property type="match status" value="1"/>
</dbReference>
<protein>
    <recommendedName>
        <fullName evidence="1">glutathione transferase</fullName>
        <ecNumber evidence="1">2.5.1.18</ecNumber>
    </recommendedName>
</protein>
<evidence type="ECO:0000313" key="7">
    <source>
        <dbReference type="Proteomes" id="UP000218807"/>
    </source>
</evidence>
<dbReference type="InterPro" id="IPR036249">
    <property type="entry name" value="Thioredoxin-like_sf"/>
</dbReference>